<accession>A0A8J3LQ15</accession>
<dbReference type="RefSeq" id="WP_239075213.1">
    <property type="nucleotide sequence ID" value="NZ_BAAAQJ010000022.1"/>
</dbReference>
<gene>
    <name evidence="4" type="ORF">Pfl04_00650</name>
</gene>
<name>A0A8J3LQ15_9ACTN</name>
<protein>
    <recommendedName>
        <fullName evidence="3">Response regulatory domain-containing protein</fullName>
    </recommendedName>
</protein>
<dbReference type="AlphaFoldDB" id="A0A8J3LQ15"/>
<dbReference type="EMBL" id="BONU01000001">
    <property type="protein sequence ID" value="GIG71661.1"/>
    <property type="molecule type" value="Genomic_DNA"/>
</dbReference>
<dbReference type="SMART" id="SM00448">
    <property type="entry name" value="REC"/>
    <property type="match status" value="1"/>
</dbReference>
<keyword evidence="5" id="KW-1185">Reference proteome</keyword>
<dbReference type="PROSITE" id="PS50110">
    <property type="entry name" value="RESPONSE_REGULATORY"/>
    <property type="match status" value="1"/>
</dbReference>
<dbReference type="InterPro" id="IPR050595">
    <property type="entry name" value="Bact_response_regulator"/>
</dbReference>
<dbReference type="PANTHER" id="PTHR44591:SF3">
    <property type="entry name" value="RESPONSE REGULATORY DOMAIN-CONTAINING PROTEIN"/>
    <property type="match status" value="1"/>
</dbReference>
<organism evidence="4 5">
    <name type="scientific">Planosporangium flavigriseum</name>
    <dbReference type="NCBI Taxonomy" id="373681"/>
    <lineage>
        <taxon>Bacteria</taxon>
        <taxon>Bacillati</taxon>
        <taxon>Actinomycetota</taxon>
        <taxon>Actinomycetes</taxon>
        <taxon>Micromonosporales</taxon>
        <taxon>Micromonosporaceae</taxon>
        <taxon>Planosporangium</taxon>
    </lineage>
</organism>
<reference evidence="4" key="1">
    <citation type="submission" date="2021-01" db="EMBL/GenBank/DDBJ databases">
        <title>Whole genome shotgun sequence of Planosporangium flavigriseum NBRC 105377.</title>
        <authorList>
            <person name="Komaki H."/>
            <person name="Tamura T."/>
        </authorList>
    </citation>
    <scope>NUCLEOTIDE SEQUENCE</scope>
    <source>
        <strain evidence="4">NBRC 105377</strain>
    </source>
</reference>
<comment type="caution">
    <text evidence="4">The sequence shown here is derived from an EMBL/GenBank/DDBJ whole genome shotgun (WGS) entry which is preliminary data.</text>
</comment>
<evidence type="ECO:0000256" key="2">
    <source>
        <dbReference type="PROSITE-ProRule" id="PRU00169"/>
    </source>
</evidence>
<dbReference type="GO" id="GO:0000160">
    <property type="term" value="P:phosphorelay signal transduction system"/>
    <property type="evidence" value="ECO:0007669"/>
    <property type="project" value="InterPro"/>
</dbReference>
<sequence length="135" mass="14238">MIDSPPRILLVEDNELNRALVRAILTRAADPAVRGAHLVEAHNLTQARAVLAHEKVDAVLLDVQLPDGSGLALLDDFAGHADVRRPAIIAVTGGVLPEQQAAAFAAGCDAILEKPFVAAQLIRVLTDSIASRRAS</sequence>
<evidence type="ECO:0000313" key="5">
    <source>
        <dbReference type="Proteomes" id="UP000653674"/>
    </source>
</evidence>
<feature type="modified residue" description="4-aspartylphosphate" evidence="2">
    <location>
        <position position="62"/>
    </location>
</feature>
<evidence type="ECO:0000256" key="1">
    <source>
        <dbReference type="ARBA" id="ARBA00022553"/>
    </source>
</evidence>
<dbReference type="InterPro" id="IPR011006">
    <property type="entry name" value="CheY-like_superfamily"/>
</dbReference>
<dbReference type="CDD" id="cd17546">
    <property type="entry name" value="REC_hyHK_CKI1_RcsC-like"/>
    <property type="match status" value="1"/>
</dbReference>
<dbReference type="SUPFAM" id="SSF52172">
    <property type="entry name" value="CheY-like"/>
    <property type="match status" value="1"/>
</dbReference>
<dbReference type="Pfam" id="PF00072">
    <property type="entry name" value="Response_reg"/>
    <property type="match status" value="1"/>
</dbReference>
<feature type="domain" description="Response regulatory" evidence="3">
    <location>
        <begin position="7"/>
        <end position="129"/>
    </location>
</feature>
<evidence type="ECO:0000259" key="3">
    <source>
        <dbReference type="PROSITE" id="PS50110"/>
    </source>
</evidence>
<proteinExistence type="predicted"/>
<dbReference type="Proteomes" id="UP000653674">
    <property type="component" value="Unassembled WGS sequence"/>
</dbReference>
<dbReference type="Gene3D" id="3.40.50.2300">
    <property type="match status" value="1"/>
</dbReference>
<dbReference type="PANTHER" id="PTHR44591">
    <property type="entry name" value="STRESS RESPONSE REGULATOR PROTEIN 1"/>
    <property type="match status" value="1"/>
</dbReference>
<evidence type="ECO:0000313" key="4">
    <source>
        <dbReference type="EMBL" id="GIG71661.1"/>
    </source>
</evidence>
<dbReference type="InterPro" id="IPR001789">
    <property type="entry name" value="Sig_transdc_resp-reg_receiver"/>
</dbReference>
<keyword evidence="1 2" id="KW-0597">Phosphoprotein</keyword>